<feature type="transmembrane region" description="Helical" evidence="2">
    <location>
        <begin position="33"/>
        <end position="51"/>
    </location>
</feature>
<keyword evidence="2" id="KW-0472">Membrane</keyword>
<dbReference type="InterPro" id="IPR011431">
    <property type="entry name" value="Trafficking_Pga2"/>
</dbReference>
<keyword evidence="2" id="KW-1133">Transmembrane helix</keyword>
<dbReference type="AlphaFoldDB" id="A0A9W4XKQ2"/>
<dbReference type="PANTHER" id="PTHR28199">
    <property type="entry name" value="PROCESSING OF GAS1 AND ALP PROTEIN 2"/>
    <property type="match status" value="1"/>
</dbReference>
<keyword evidence="4" id="KW-1185">Reference proteome</keyword>
<evidence type="ECO:0008006" key="5">
    <source>
        <dbReference type="Google" id="ProtNLM"/>
    </source>
</evidence>
<dbReference type="OrthoDB" id="4227028at2759"/>
<keyword evidence="2" id="KW-0812">Transmembrane</keyword>
<sequence>MDQLAELPGLLNTWKDNFFRNSKSAFTTMDTRAWIRLVMIVGTYCLIRPYLVKMAGRHQQRQHEKANANNDAAAEGMIDPRTGRRVEAANVNAKGKVAIPGVGDESDEEVEVGGVSWGKSARVRQRKFIRTAVEREERRLEEEDAESDKEIEELLVG</sequence>
<evidence type="ECO:0000256" key="2">
    <source>
        <dbReference type="SAM" id="Phobius"/>
    </source>
</evidence>
<feature type="region of interest" description="Disordered" evidence="1">
    <location>
        <begin position="136"/>
        <end position="157"/>
    </location>
</feature>
<accession>A0A9W4XKQ2</accession>
<evidence type="ECO:0000313" key="3">
    <source>
        <dbReference type="EMBL" id="CAI6269762.1"/>
    </source>
</evidence>
<dbReference type="GO" id="GO:0015031">
    <property type="term" value="P:protein transport"/>
    <property type="evidence" value="ECO:0007669"/>
    <property type="project" value="TreeGrafter"/>
</dbReference>
<evidence type="ECO:0000256" key="1">
    <source>
        <dbReference type="SAM" id="MobiDB-lite"/>
    </source>
</evidence>
<gene>
    <name evidence="3" type="ORF">PDIGIT_LOCUS1677</name>
</gene>
<reference evidence="3" key="1">
    <citation type="submission" date="2023-01" db="EMBL/GenBank/DDBJ databases">
        <authorList>
            <person name="Van Ghelder C."/>
            <person name="Rancurel C."/>
        </authorList>
    </citation>
    <scope>NUCLEOTIDE SEQUENCE</scope>
    <source>
        <strain evidence="3">CNCM I-4278</strain>
    </source>
</reference>
<comment type="caution">
    <text evidence="3">The sequence shown here is derived from an EMBL/GenBank/DDBJ whole genome shotgun (WGS) entry which is preliminary data.</text>
</comment>
<dbReference type="Pfam" id="PF07543">
    <property type="entry name" value="PGA2"/>
    <property type="match status" value="1"/>
</dbReference>
<dbReference type="Proteomes" id="UP001152607">
    <property type="component" value="Unassembled WGS sequence"/>
</dbReference>
<protein>
    <recommendedName>
        <fullName evidence="5">DUF1531-domain-containing protein</fullName>
    </recommendedName>
</protein>
<dbReference type="PANTHER" id="PTHR28199:SF1">
    <property type="entry name" value="PROCESSING OF GAS1 AND ALP PROTEIN 2"/>
    <property type="match status" value="1"/>
</dbReference>
<name>A0A9W4XKQ2_9PLEO</name>
<feature type="region of interest" description="Disordered" evidence="1">
    <location>
        <begin position="63"/>
        <end position="83"/>
    </location>
</feature>
<dbReference type="EMBL" id="CAOQHR010000001">
    <property type="protein sequence ID" value="CAI6269762.1"/>
    <property type="molecule type" value="Genomic_DNA"/>
</dbReference>
<evidence type="ECO:0000313" key="4">
    <source>
        <dbReference type="Proteomes" id="UP001152607"/>
    </source>
</evidence>
<feature type="compositionally biased region" description="Acidic residues" evidence="1">
    <location>
        <begin position="142"/>
        <end position="157"/>
    </location>
</feature>
<organism evidence="3 4">
    <name type="scientific">Periconia digitata</name>
    <dbReference type="NCBI Taxonomy" id="1303443"/>
    <lineage>
        <taxon>Eukaryota</taxon>
        <taxon>Fungi</taxon>
        <taxon>Dikarya</taxon>
        <taxon>Ascomycota</taxon>
        <taxon>Pezizomycotina</taxon>
        <taxon>Dothideomycetes</taxon>
        <taxon>Pleosporomycetidae</taxon>
        <taxon>Pleosporales</taxon>
        <taxon>Massarineae</taxon>
        <taxon>Periconiaceae</taxon>
        <taxon>Periconia</taxon>
    </lineage>
</organism>
<proteinExistence type="predicted"/>